<dbReference type="Proteomes" id="UP001519460">
    <property type="component" value="Unassembled WGS sequence"/>
</dbReference>
<name>A0ABD0LMM5_9CAEN</name>
<protein>
    <submittedName>
        <fullName evidence="1">Uncharacterized protein</fullName>
    </submittedName>
</protein>
<dbReference type="EMBL" id="JACVVK020000038">
    <property type="protein sequence ID" value="KAK7500292.1"/>
    <property type="molecule type" value="Genomic_DNA"/>
</dbReference>
<evidence type="ECO:0000313" key="2">
    <source>
        <dbReference type="Proteomes" id="UP001519460"/>
    </source>
</evidence>
<evidence type="ECO:0000313" key="1">
    <source>
        <dbReference type="EMBL" id="KAK7500292.1"/>
    </source>
</evidence>
<proteinExistence type="predicted"/>
<dbReference type="AlphaFoldDB" id="A0ABD0LMM5"/>
<gene>
    <name evidence="1" type="ORF">BaRGS_00008515</name>
</gene>
<sequence length="115" mass="13283">MNTLLQQEQTPTTRANSLNKNTLLQQEHTYTTRAHLLQQNRADKTSTTRADNNHSMYLFMPLRQEQAPPNRMRVDLSRITEEGETISRTHSCLGVVHAWTCADVVLVLHQRHAYT</sequence>
<accession>A0ABD0LMM5</accession>
<organism evidence="1 2">
    <name type="scientific">Batillaria attramentaria</name>
    <dbReference type="NCBI Taxonomy" id="370345"/>
    <lineage>
        <taxon>Eukaryota</taxon>
        <taxon>Metazoa</taxon>
        <taxon>Spiralia</taxon>
        <taxon>Lophotrochozoa</taxon>
        <taxon>Mollusca</taxon>
        <taxon>Gastropoda</taxon>
        <taxon>Caenogastropoda</taxon>
        <taxon>Sorbeoconcha</taxon>
        <taxon>Cerithioidea</taxon>
        <taxon>Batillariidae</taxon>
        <taxon>Batillaria</taxon>
    </lineage>
</organism>
<keyword evidence="2" id="KW-1185">Reference proteome</keyword>
<comment type="caution">
    <text evidence="1">The sequence shown here is derived from an EMBL/GenBank/DDBJ whole genome shotgun (WGS) entry which is preliminary data.</text>
</comment>
<reference evidence="1 2" key="1">
    <citation type="journal article" date="2023" name="Sci. Data">
        <title>Genome assembly of the Korean intertidal mud-creeper Batillaria attramentaria.</title>
        <authorList>
            <person name="Patra A.K."/>
            <person name="Ho P.T."/>
            <person name="Jun S."/>
            <person name="Lee S.J."/>
            <person name="Kim Y."/>
            <person name="Won Y.J."/>
        </authorList>
    </citation>
    <scope>NUCLEOTIDE SEQUENCE [LARGE SCALE GENOMIC DNA]</scope>
    <source>
        <strain evidence="1">Wonlab-2016</strain>
    </source>
</reference>